<feature type="compositionally biased region" description="Low complexity" evidence="13">
    <location>
        <begin position="242"/>
        <end position="256"/>
    </location>
</feature>
<evidence type="ECO:0000256" key="5">
    <source>
        <dbReference type="ARBA" id="ARBA00022553"/>
    </source>
</evidence>
<dbReference type="Gene3D" id="1.10.287.30">
    <property type="entry name" value="E2 (early) protein, N terminal domain, subdomain 1"/>
    <property type="match status" value="1"/>
</dbReference>
<evidence type="ECO:0000256" key="11">
    <source>
        <dbReference type="ARBA" id="ARBA00023163"/>
    </source>
</evidence>
<dbReference type="GO" id="GO:0006351">
    <property type="term" value="P:DNA-templated transcription"/>
    <property type="evidence" value="ECO:0007669"/>
    <property type="project" value="UniProtKB-UniRule"/>
</dbReference>
<evidence type="ECO:0000256" key="12">
    <source>
        <dbReference type="HAMAP-Rule" id="MF_04001"/>
    </source>
</evidence>
<comment type="similarity">
    <text evidence="12">Belongs to the papillomaviridae E2 protein family.</text>
</comment>
<dbReference type="Pfam" id="PF00508">
    <property type="entry name" value="PPV_E2_N"/>
    <property type="match status" value="1"/>
</dbReference>
<feature type="compositionally biased region" description="Polar residues" evidence="13">
    <location>
        <begin position="211"/>
        <end position="229"/>
    </location>
</feature>
<keyword evidence="12" id="KW-0832">Ubl conjugation</keyword>
<dbReference type="InterPro" id="IPR000427">
    <property type="entry name" value="Papillomavirus_E2_C"/>
</dbReference>
<keyword evidence="12" id="KW-1017">Isopeptide bond</keyword>
<dbReference type="InterPro" id="IPR001866">
    <property type="entry name" value="PPV_E2_N"/>
</dbReference>
<comment type="PTM">
    <text evidence="12">Phosphorylated.</text>
</comment>
<evidence type="ECO:0000313" key="16">
    <source>
        <dbReference type="EMBL" id="AYA93644.1"/>
    </source>
</evidence>
<gene>
    <name evidence="12" type="primary">E2</name>
</gene>
<feature type="domain" description="Papillomavirus E2 N-terminal" evidence="14">
    <location>
        <begin position="6"/>
        <end position="201"/>
    </location>
</feature>
<dbReference type="GO" id="GO:0042025">
    <property type="term" value="C:host cell nucleus"/>
    <property type="evidence" value="ECO:0007669"/>
    <property type="project" value="UniProtKB-SubCell"/>
</dbReference>
<dbReference type="Pfam" id="PF00511">
    <property type="entry name" value="PPV_E2_C"/>
    <property type="match status" value="1"/>
</dbReference>
<dbReference type="InterPro" id="IPR036050">
    <property type="entry name" value="Regulatory_protein_E2_N"/>
</dbReference>
<keyword evidence="11 12" id="KW-0804">Transcription</keyword>
<evidence type="ECO:0000256" key="9">
    <source>
        <dbReference type="ARBA" id="ARBA00023125"/>
    </source>
</evidence>
<dbReference type="InterPro" id="IPR042504">
    <property type="entry name" value="Regulatory_protein_E2_N_2"/>
</dbReference>
<keyword evidence="10 12" id="KW-0010">Activator</keyword>
<keyword evidence="3 12" id="KW-0678">Repressor</keyword>
<comment type="PTM">
    <text evidence="12">Sumoylation plays a regulatory role in E2 transcriptional activity.</text>
</comment>
<keyword evidence="5 12" id="KW-0597">Phosphoprotein</keyword>
<evidence type="ECO:0000256" key="7">
    <source>
        <dbReference type="ARBA" id="ARBA00022705"/>
    </source>
</evidence>
<protein>
    <recommendedName>
        <fullName evidence="12">Regulatory protein E2</fullName>
    </recommendedName>
</protein>
<evidence type="ECO:0000256" key="1">
    <source>
        <dbReference type="ARBA" id="ARBA00004147"/>
    </source>
</evidence>
<feature type="cross-link" description="Glycyl lysine isopeptide (Lys-Gly) (interchain with G-Cter in SUMO)" evidence="12">
    <location>
        <position position="327"/>
    </location>
</feature>
<name>A0A385PI68_9PAPI</name>
<dbReference type="GO" id="GO:0003677">
    <property type="term" value="F:DNA binding"/>
    <property type="evidence" value="ECO:0007669"/>
    <property type="project" value="UniProtKB-UniRule"/>
</dbReference>
<dbReference type="GO" id="GO:0006275">
    <property type="term" value="P:regulation of DNA replication"/>
    <property type="evidence" value="ECO:0007669"/>
    <property type="project" value="UniProtKB-UniRule"/>
</dbReference>
<dbReference type="GO" id="GO:0039693">
    <property type="term" value="P:viral DNA genome replication"/>
    <property type="evidence" value="ECO:0007669"/>
    <property type="project" value="UniProtKB-UniRule"/>
</dbReference>
<comment type="caution">
    <text evidence="12">Lacks conserved residue(s) required for the propagation of feature annotation.</text>
</comment>
<dbReference type="GO" id="GO:0000166">
    <property type="term" value="F:nucleotide binding"/>
    <property type="evidence" value="ECO:0007669"/>
    <property type="project" value="UniProtKB-UniRule"/>
</dbReference>
<keyword evidence="7 12" id="KW-0235">DNA replication</keyword>
<comment type="subcellular location">
    <subcellularLocation>
        <location evidence="1 12">Host nucleus</location>
    </subcellularLocation>
</comment>
<evidence type="ECO:0000256" key="10">
    <source>
        <dbReference type="ARBA" id="ARBA00023159"/>
    </source>
</evidence>
<comment type="function">
    <text evidence="12">Plays a role in the initiation of viral DNA replication. A dimer of E2 interacts with a dimer of E1 in order to improve specificity of E1 DNA binding activity. Once the complex recognizes and binds DNA at specific sites, the E2 dimer is removed from DNA. E2 also regulates viral transcription through binding to the E2RE response element (5'-ACCNNNNNNGGT-3') present in multiple copies in the regulatory regions of the viral genome. Activates or represses transcription depending on E2RE's position with regards to proximal promoter elements including the TATA-box. Repression occurs by sterically hindering the assembly of the transcription initiation complex.</text>
</comment>
<reference evidence="16" key="1">
    <citation type="journal article" date="2018" name="Nat. Med.">
        <title>Expanded skin virome in DOCK8-deficient patients.</title>
        <authorList>
            <consortium name="NISC Comparative Sequencing Program"/>
            <person name="Tirosh O."/>
            <person name="Conlan S."/>
            <person name="Deming C."/>
            <person name="Lee-Lin S.Q."/>
            <person name="Huang X."/>
            <person name="Su H.C."/>
            <person name="Freeman A.F."/>
            <person name="Segre J.A."/>
            <person name="Kong H.H."/>
        </authorList>
    </citation>
    <scope>NUCLEOTIDE SEQUENCE</scope>
    <source>
        <strain evidence="16">HPV-mSK_050</strain>
    </source>
</reference>
<dbReference type="HAMAP" id="MF_04001">
    <property type="entry name" value="PPV_E2"/>
    <property type="match status" value="1"/>
</dbReference>
<evidence type="ECO:0000256" key="13">
    <source>
        <dbReference type="SAM" id="MobiDB-lite"/>
    </source>
</evidence>
<evidence type="ECO:0000256" key="3">
    <source>
        <dbReference type="ARBA" id="ARBA00022491"/>
    </source>
</evidence>
<dbReference type="InterPro" id="IPR033668">
    <property type="entry name" value="Reg_prot_E2"/>
</dbReference>
<keyword evidence="4 12" id="KW-0244">Early protein</keyword>
<dbReference type="InterPro" id="IPR042503">
    <property type="entry name" value="Regulatory_protein_E2_N_1"/>
</dbReference>
<dbReference type="SUPFAM" id="SSF54957">
    <property type="entry name" value="Viral DNA-binding domain"/>
    <property type="match status" value="1"/>
</dbReference>
<feature type="region of interest" description="DNA-binding domain" evidence="12">
    <location>
        <begin position="320"/>
        <end position="398"/>
    </location>
</feature>
<feature type="domain" description="Papillomavirus E2 C-terminal" evidence="15">
    <location>
        <begin position="324"/>
        <end position="395"/>
    </location>
</feature>
<evidence type="ECO:0000259" key="15">
    <source>
        <dbReference type="Pfam" id="PF00511"/>
    </source>
</evidence>
<dbReference type="GO" id="GO:0003700">
    <property type="term" value="F:DNA-binding transcription factor activity"/>
    <property type="evidence" value="ECO:0007669"/>
    <property type="project" value="UniProtKB-UniRule"/>
</dbReference>
<evidence type="ECO:0000256" key="8">
    <source>
        <dbReference type="ARBA" id="ARBA00023015"/>
    </source>
</evidence>
<dbReference type="EMBL" id="MH777195">
    <property type="protein sequence ID" value="AYA93644.1"/>
    <property type="molecule type" value="Genomic_DNA"/>
</dbReference>
<comment type="subunit">
    <text evidence="12">Binds DNA as homodimer. Interacts with protein E1; this interaction greatly increases E1 DNA-binding activity. Interacts with protein L1; this interaction enhances E2-dependent replication and transcription activation. Interacts with protein L2; this interaction inhibits E2 transcriptional activity but not DNA replication function E2. Interacts with protein E7; this interaction inhibits E7 oncogenic activity. Interacts with host TAF1; this interaction modulates E2-dependent transcriptional regulation. Interacts with host BRD4; this interaction mediates E2 transcriptional activation function. Additionally, the interaction with host BRD4 on mitotic chromosomes mediates tethering of the viral genome. Interacts with host TOPBP1; this interaction is required for optimal viral DNA replication.</text>
</comment>
<dbReference type="InterPro" id="IPR035975">
    <property type="entry name" value="E2/EBNA1_C_sf"/>
</dbReference>
<accession>A0A385PI68</accession>
<keyword evidence="8 12" id="KW-0805">Transcription regulation</keyword>
<dbReference type="GO" id="GO:0006260">
    <property type="term" value="P:DNA replication"/>
    <property type="evidence" value="ECO:0007669"/>
    <property type="project" value="UniProtKB-KW"/>
</dbReference>
<dbReference type="InterPro" id="IPR012677">
    <property type="entry name" value="Nucleotide-bd_a/b_plait_sf"/>
</dbReference>
<dbReference type="Gene3D" id="2.170.200.10">
    <property type="entry name" value="Papillomavirus E2 early protein domain"/>
    <property type="match status" value="1"/>
</dbReference>
<keyword evidence="9 12" id="KW-0238">DNA-binding</keyword>
<dbReference type="Gene3D" id="3.30.70.330">
    <property type="match status" value="1"/>
</dbReference>
<evidence type="ECO:0000259" key="14">
    <source>
        <dbReference type="Pfam" id="PF00508"/>
    </source>
</evidence>
<evidence type="ECO:0000256" key="4">
    <source>
        <dbReference type="ARBA" id="ARBA00022518"/>
    </source>
</evidence>
<organism evidence="16">
    <name type="scientific">Human papillomavirus</name>
    <dbReference type="NCBI Taxonomy" id="10566"/>
    <lineage>
        <taxon>Viruses</taxon>
        <taxon>Monodnaviria</taxon>
        <taxon>Shotokuvirae</taxon>
        <taxon>Cossaviricota</taxon>
        <taxon>Papovaviricetes</taxon>
        <taxon>Zurhausenvirales</taxon>
        <taxon>Papillomaviridae</taxon>
    </lineage>
</organism>
<evidence type="ECO:0000256" key="2">
    <source>
        <dbReference type="ARBA" id="ARBA00007794"/>
    </source>
</evidence>
<comment type="similarity">
    <text evidence="2">Belongs to the papillomaviridae E8^E2C protein family.</text>
</comment>
<evidence type="ECO:0000256" key="6">
    <source>
        <dbReference type="ARBA" id="ARBA00022562"/>
    </source>
</evidence>
<keyword evidence="6 12" id="KW-1048">Host nucleus</keyword>
<sequence length="398" mass="46077">MVETQETLTQRFNALQEEILNIIEESPTDLNSIIKYWQLTRKEYVTLYYARKENFTRLGLQPVPTLAVSEYKAKEAIQMQLLLTSLSHSHYASERWTLQDCSAELINTQPKNCFKKMGYTVDVWFDHDQSKAFPYTNWKHIYYQDAADQWHKVKGEVDENGMYYNELNGDRVYFTLFEADSAKYGVTGEWTVHYENTTVVSSSSSNRRLGEQSQKPTDEPSTSGNTKAQSPKRRRPEEVDRAVATSSTSPSSATSSNIRVRRRRTEQGERTTPVSKRRRTTAQSPERLAVPTPSEVGTRHRLPPQQGLGRLRQLQAEAWDPYLLILKGPSNNLKCWRNKIKHKNWFSNSSNVWRWLGNGCTQSRMLLVFDTPLQRERFVMHVKLPKNTTYAYGSLDSL</sequence>
<proteinExistence type="inferred from homology"/>
<feature type="region of interest" description="Disordered" evidence="13">
    <location>
        <begin position="199"/>
        <end position="307"/>
    </location>
</feature>
<dbReference type="SUPFAM" id="SSF51332">
    <property type="entry name" value="E2 regulatory, transactivation domain"/>
    <property type="match status" value="1"/>
</dbReference>